<organism evidence="1 3">
    <name type="scientific">Clostridium symbiosum</name>
    <name type="common">Bacteroides symbiosus</name>
    <dbReference type="NCBI Taxonomy" id="1512"/>
    <lineage>
        <taxon>Bacteria</taxon>
        <taxon>Bacillati</taxon>
        <taxon>Bacillota</taxon>
        <taxon>Clostridia</taxon>
        <taxon>Lachnospirales</taxon>
        <taxon>Lachnospiraceae</taxon>
        <taxon>Otoolea</taxon>
    </lineage>
</organism>
<comment type="caution">
    <text evidence="1">The sequence shown here is derived from an EMBL/GenBank/DDBJ whole genome shotgun (WGS) entry which is preliminary data.</text>
</comment>
<sequence>MDNSDKIYIASETFQELCELKGRVTAFERWLNRERYSVSKEDCAAILGLELSQKEDE</sequence>
<accession>A0AAW5EYI8</accession>
<evidence type="ECO:0000313" key="1">
    <source>
        <dbReference type="EMBL" id="MCK0085205.1"/>
    </source>
</evidence>
<dbReference type="RefSeq" id="WP_172754425.1">
    <property type="nucleotide sequence ID" value="NZ_JAINVB010000001.1"/>
</dbReference>
<name>A0AAW5EYI8_CLOSY</name>
<evidence type="ECO:0000313" key="3">
    <source>
        <dbReference type="Proteomes" id="UP001203136"/>
    </source>
</evidence>
<evidence type="ECO:0000313" key="2">
    <source>
        <dbReference type="EMBL" id="MCK0088664.1"/>
    </source>
</evidence>
<dbReference type="AlphaFoldDB" id="A0AAW5EYI8"/>
<proteinExistence type="predicted"/>
<dbReference type="EMBL" id="JAINVB010000001">
    <property type="protein sequence ID" value="MCK0088664.1"/>
    <property type="molecule type" value="Genomic_DNA"/>
</dbReference>
<gene>
    <name evidence="1" type="ORF">K5I21_04845</name>
    <name evidence="2" type="ORF">K5I21_22945</name>
</gene>
<protein>
    <submittedName>
        <fullName evidence="1">Uncharacterized protein</fullName>
    </submittedName>
</protein>
<dbReference type="EMBL" id="JAINVB010000001">
    <property type="protein sequence ID" value="MCK0085205.1"/>
    <property type="molecule type" value="Genomic_DNA"/>
</dbReference>
<dbReference type="Proteomes" id="UP001203136">
    <property type="component" value="Unassembled WGS sequence"/>
</dbReference>
<reference evidence="1" key="1">
    <citation type="journal article" date="2022" name="Cell Host Microbe">
        <title>Colonization of the live biotherapeutic product VE303 and modulation of the microbiota and metabolites in healthy volunteers.</title>
        <authorList>
            <person name="Dsouza M."/>
            <person name="Menon R."/>
            <person name="Crossette E."/>
            <person name="Bhattarai S.K."/>
            <person name="Schneider J."/>
            <person name="Kim Y.G."/>
            <person name="Reddy S."/>
            <person name="Caballero S."/>
            <person name="Felix C."/>
            <person name="Cornacchione L."/>
            <person name="Hendrickson J."/>
            <person name="Watson A.R."/>
            <person name="Minot S.S."/>
            <person name="Greenfield N."/>
            <person name="Schopf L."/>
            <person name="Szabady R."/>
            <person name="Patarroyo J."/>
            <person name="Smith W."/>
            <person name="Harrison P."/>
            <person name="Kuijper E.J."/>
            <person name="Kelly C.P."/>
            <person name="Olle B."/>
            <person name="Bobilev D."/>
            <person name="Silber J.L."/>
            <person name="Bucci V."/>
            <person name="Roberts B."/>
            <person name="Faith J."/>
            <person name="Norman J.M."/>
        </authorList>
    </citation>
    <scope>NUCLEOTIDE SEQUENCE</scope>
    <source>
        <strain evidence="1">VE303-04</strain>
    </source>
</reference>